<keyword evidence="1" id="KW-0812">Transmembrane</keyword>
<evidence type="ECO:0000313" key="2">
    <source>
        <dbReference type="EMBL" id="STQ90045.1"/>
    </source>
</evidence>
<dbReference type="Proteomes" id="UP000295794">
    <property type="component" value="Unassembled WGS sequence"/>
</dbReference>
<protein>
    <submittedName>
        <fullName evidence="2">Uncharacterized protein</fullName>
    </submittedName>
</protein>
<evidence type="ECO:0000313" key="5">
    <source>
        <dbReference type="Proteomes" id="UP000295794"/>
    </source>
</evidence>
<name>A0A377Q5L4_9NEIS</name>
<feature type="transmembrane region" description="Helical" evidence="1">
    <location>
        <begin position="6"/>
        <end position="22"/>
    </location>
</feature>
<dbReference type="EMBL" id="UGHR01000001">
    <property type="protein sequence ID" value="STQ90045.1"/>
    <property type="molecule type" value="Genomic_DNA"/>
</dbReference>
<proteinExistence type="predicted"/>
<sequence length="135" mass="15855">MFLILSYISILFVLYLVAKLVMEIRRSFEILESSSAKTAKDRLFVEFGCAVLSAPIYQVYVDGRPAYSLSEIQVVALFFEHPMPLDVSLKILTEFFPLHINGKEYRFKKRQSMRPDFIRDIEKIEKVEQEYFDAK</sequence>
<reference evidence="2 4" key="1">
    <citation type="submission" date="2018-06" db="EMBL/GenBank/DDBJ databases">
        <authorList>
            <consortium name="Pathogen Informatics"/>
            <person name="Doyle S."/>
        </authorList>
    </citation>
    <scope>NUCLEOTIDE SEQUENCE [LARGE SCALE GENOMIC DNA]</scope>
    <source>
        <strain evidence="2 4">NCTC11159</strain>
    </source>
</reference>
<dbReference type="EMBL" id="SMBT01000009">
    <property type="protein sequence ID" value="TCU84579.1"/>
    <property type="molecule type" value="Genomic_DNA"/>
</dbReference>
<reference evidence="3 5" key="2">
    <citation type="submission" date="2019-03" db="EMBL/GenBank/DDBJ databases">
        <title>Genomic Encyclopedia of Type Strains, Phase IV (KMG-IV): sequencing the most valuable type-strain genomes for metagenomic binning, comparative biology and taxonomic classification.</title>
        <authorList>
            <person name="Goeker M."/>
        </authorList>
    </citation>
    <scope>NUCLEOTIDE SEQUENCE [LARGE SCALE GENOMIC DNA]</scope>
    <source>
        <strain evidence="3 5">DSM 3764</strain>
    </source>
</reference>
<dbReference type="Proteomes" id="UP000255108">
    <property type="component" value="Unassembled WGS sequence"/>
</dbReference>
<organism evidence="2 4">
    <name type="scientific">Iodobacter fluviatilis</name>
    <dbReference type="NCBI Taxonomy" id="537"/>
    <lineage>
        <taxon>Bacteria</taxon>
        <taxon>Pseudomonadati</taxon>
        <taxon>Pseudomonadota</taxon>
        <taxon>Betaproteobacteria</taxon>
        <taxon>Neisseriales</taxon>
        <taxon>Chitinibacteraceae</taxon>
        <taxon>Iodobacter</taxon>
    </lineage>
</organism>
<dbReference type="AlphaFoldDB" id="A0A377Q5L4"/>
<accession>A0A377Q5L4</accession>
<keyword evidence="5" id="KW-1185">Reference proteome</keyword>
<keyword evidence="1" id="KW-0472">Membrane</keyword>
<evidence type="ECO:0000313" key="4">
    <source>
        <dbReference type="Proteomes" id="UP000255108"/>
    </source>
</evidence>
<keyword evidence="1" id="KW-1133">Transmembrane helix</keyword>
<gene>
    <name evidence="3" type="ORF">EV682_109104</name>
    <name evidence="2" type="ORF">NCTC11159_01103</name>
</gene>
<evidence type="ECO:0000256" key="1">
    <source>
        <dbReference type="SAM" id="Phobius"/>
    </source>
</evidence>
<evidence type="ECO:0000313" key="3">
    <source>
        <dbReference type="EMBL" id="TCU84579.1"/>
    </source>
</evidence>